<keyword evidence="3" id="KW-0238">DNA-binding</keyword>
<gene>
    <name evidence="5" type="ORF">BJN34_0020</name>
</gene>
<organism evidence="5 6">
    <name type="scientific">Cupriavidus necator</name>
    <name type="common">Alcaligenes eutrophus</name>
    <name type="synonym">Ralstonia eutropha</name>
    <dbReference type="NCBI Taxonomy" id="106590"/>
    <lineage>
        <taxon>Bacteria</taxon>
        <taxon>Pseudomonadati</taxon>
        <taxon>Pseudomonadota</taxon>
        <taxon>Betaproteobacteria</taxon>
        <taxon>Burkholderiales</taxon>
        <taxon>Burkholderiaceae</taxon>
        <taxon>Cupriavidus</taxon>
    </lineage>
</organism>
<name>A0A2P1DUW5_CUPNE</name>
<dbReference type="InterPro" id="IPR052021">
    <property type="entry name" value="Type-I_RS_S_subunit"/>
</dbReference>
<keyword evidence="2" id="KW-0680">Restriction system</keyword>
<dbReference type="Pfam" id="PF01420">
    <property type="entry name" value="Methylase_S"/>
    <property type="match status" value="1"/>
</dbReference>
<dbReference type="GO" id="GO:0009307">
    <property type="term" value="P:DNA restriction-modification system"/>
    <property type="evidence" value="ECO:0007669"/>
    <property type="project" value="UniProtKB-KW"/>
</dbReference>
<dbReference type="SUPFAM" id="SSF116734">
    <property type="entry name" value="DNA methylase specificity domain"/>
    <property type="match status" value="1"/>
</dbReference>
<dbReference type="InterPro" id="IPR044946">
    <property type="entry name" value="Restrct_endonuc_typeI_TRD_sf"/>
</dbReference>
<dbReference type="KEGG" id="cuh:BJN34_0020"/>
<dbReference type="GO" id="GO:0003677">
    <property type="term" value="F:DNA binding"/>
    <property type="evidence" value="ECO:0007669"/>
    <property type="project" value="UniProtKB-KW"/>
</dbReference>
<dbReference type="InterPro" id="IPR000055">
    <property type="entry name" value="Restrct_endonuc_typeI_TRD"/>
</dbReference>
<proteinExistence type="inferred from homology"/>
<evidence type="ECO:0000256" key="1">
    <source>
        <dbReference type="ARBA" id="ARBA00010923"/>
    </source>
</evidence>
<dbReference type="EMBL" id="CP017757">
    <property type="protein sequence ID" value="AVK72176.1"/>
    <property type="molecule type" value="Genomic_DNA"/>
</dbReference>
<feature type="domain" description="Type I restriction modification DNA specificity" evidence="4">
    <location>
        <begin position="19"/>
        <end position="170"/>
    </location>
</feature>
<evidence type="ECO:0000259" key="4">
    <source>
        <dbReference type="Pfam" id="PF01420"/>
    </source>
</evidence>
<dbReference type="Proteomes" id="UP000189627">
    <property type="component" value="Chromosome 1"/>
</dbReference>
<dbReference type="CDD" id="cd17249">
    <property type="entry name" value="RMtype1_S_EcoR124I-TRD2-CR2_like"/>
    <property type="match status" value="1"/>
</dbReference>
<evidence type="ECO:0000313" key="6">
    <source>
        <dbReference type="Proteomes" id="UP000189627"/>
    </source>
</evidence>
<accession>A0A2P1DUW5</accession>
<sequence>MKPYPSYKQSGVPWLGSVPRHWKIEKLKFFVNFMGGGTPTKDNDDFWGGSIPWVSPKDVKRPRILSTEDKITEAGLASSPCSLVPPNSVLTVVRSGILQHTIPVAINEVAVTLNQDMKALIPIDGVHSCFLAYQIQGCQRELREEWVKQGATVESIEHQRMVDSRFALPPIGLVA</sequence>
<evidence type="ECO:0000256" key="2">
    <source>
        <dbReference type="ARBA" id="ARBA00022747"/>
    </source>
</evidence>
<dbReference type="REBASE" id="272013">
    <property type="entry name" value="S1.CneNH9ORF1275P"/>
</dbReference>
<dbReference type="Gene3D" id="3.90.220.20">
    <property type="entry name" value="DNA methylase specificity domains"/>
    <property type="match status" value="1"/>
</dbReference>
<evidence type="ECO:0000313" key="5">
    <source>
        <dbReference type="EMBL" id="AVK72176.1"/>
    </source>
</evidence>
<evidence type="ECO:0000256" key="3">
    <source>
        <dbReference type="ARBA" id="ARBA00023125"/>
    </source>
</evidence>
<protein>
    <recommendedName>
        <fullName evidence="4">Type I restriction modification DNA specificity domain-containing protein</fullName>
    </recommendedName>
</protein>
<dbReference type="RefSeq" id="WP_078194939.1">
    <property type="nucleotide sequence ID" value="NZ_CP017757.2"/>
</dbReference>
<reference evidence="6" key="1">
    <citation type="submission" date="2017-02" db="EMBL/GenBank/DDBJ databases">
        <title>Complete genome sequence of Cupriavidus necator strain NH9, a 3-chlorobenzoate degrader.</title>
        <authorList>
            <person name="Moriuchi R."/>
            <person name="Dohra H."/>
            <person name="Ogawa N."/>
        </authorList>
    </citation>
    <scope>NUCLEOTIDE SEQUENCE [LARGE SCALE GENOMIC DNA]</scope>
    <source>
        <strain evidence="6">NH9</strain>
    </source>
</reference>
<dbReference type="PANTHER" id="PTHR30408">
    <property type="entry name" value="TYPE-1 RESTRICTION ENZYME ECOKI SPECIFICITY PROTEIN"/>
    <property type="match status" value="1"/>
</dbReference>
<dbReference type="PANTHER" id="PTHR30408:SF12">
    <property type="entry name" value="TYPE I RESTRICTION ENZYME MJAVIII SPECIFICITY SUBUNIT"/>
    <property type="match status" value="1"/>
</dbReference>
<dbReference type="AlphaFoldDB" id="A0A2P1DUW5"/>
<comment type="similarity">
    <text evidence="1">Belongs to the type-I restriction system S methylase family.</text>
</comment>
<dbReference type="OrthoDB" id="5298944at2"/>